<evidence type="ECO:0000313" key="2">
    <source>
        <dbReference type="EMBL" id="TCU95291.1"/>
    </source>
</evidence>
<proteinExistence type="predicted"/>
<evidence type="ECO:0000313" key="3">
    <source>
        <dbReference type="Proteomes" id="UP000294692"/>
    </source>
</evidence>
<dbReference type="Gene3D" id="3.40.50.2000">
    <property type="entry name" value="Glycogen Phosphorylase B"/>
    <property type="match status" value="2"/>
</dbReference>
<dbReference type="GO" id="GO:0017000">
    <property type="term" value="P:antibiotic biosynthetic process"/>
    <property type="evidence" value="ECO:0007669"/>
    <property type="project" value="UniProtKB-ARBA"/>
</dbReference>
<dbReference type="PANTHER" id="PTHR48050:SF13">
    <property type="entry name" value="STEROL 3-BETA-GLUCOSYLTRANSFERASE UGT80A2"/>
    <property type="match status" value="1"/>
</dbReference>
<sequence>MKLVALTYGTEGDTRPIAALCRALMDAGHEVSLLANEGTLGSARSLGVPHAALSGNIKEDLGSLVAEGRGVNATVAGLSRIANAQAESWMRQAVQASDGCDGIIVAGLTAFIGLSVAEYRGIPIVGAGMIPISPTRAFASPFIPPGACPSIFNKASHHLVNWMLWLSFRKATNQARKRVLDQGPRHSLWAGHPMLYGVSPALLPEPRDWPENAKLCGQWLGPADSWEPAPELQAFLDAGEPPIYLGFGGMVGFDREALARVLIDVLEGERVVFHPGWSGLPETSLPDNFHVIGNTPHDWLFPRMSLVIHHGGSGTAHSACRAGVPSVVLPFAGDQFFWGRQLERLGVAAAPVSTKQLSSDVARQAVRFARSAAAKSRASKLGHAMSQENGTAAAVAAIASILESCESGLG</sequence>
<dbReference type="OrthoDB" id="9805366at2"/>
<keyword evidence="2" id="KW-0808">Transferase</keyword>
<dbReference type="EMBL" id="SMBX01000008">
    <property type="protein sequence ID" value="TCU95291.1"/>
    <property type="molecule type" value="Genomic_DNA"/>
</dbReference>
<dbReference type="PANTHER" id="PTHR48050">
    <property type="entry name" value="STEROL 3-BETA-GLUCOSYLTRANSFERASE"/>
    <property type="match status" value="1"/>
</dbReference>
<dbReference type="Proteomes" id="UP000294692">
    <property type="component" value="Unassembled WGS sequence"/>
</dbReference>
<dbReference type="GO" id="GO:0008194">
    <property type="term" value="F:UDP-glycosyltransferase activity"/>
    <property type="evidence" value="ECO:0007669"/>
    <property type="project" value="InterPro"/>
</dbReference>
<dbReference type="AlphaFoldDB" id="A0A4R3UWD1"/>
<dbReference type="InterPro" id="IPR002213">
    <property type="entry name" value="UDP_glucos_trans"/>
</dbReference>
<dbReference type="GO" id="GO:0016758">
    <property type="term" value="F:hexosyltransferase activity"/>
    <property type="evidence" value="ECO:0007669"/>
    <property type="project" value="UniProtKB-ARBA"/>
</dbReference>
<dbReference type="FunFam" id="3.40.50.2000:FF:000009">
    <property type="entry name" value="Sterol 3-beta-glucosyltransferase UGT80A2"/>
    <property type="match status" value="1"/>
</dbReference>
<dbReference type="InterPro" id="IPR010610">
    <property type="entry name" value="EryCIII-like_C"/>
</dbReference>
<evidence type="ECO:0000259" key="1">
    <source>
        <dbReference type="Pfam" id="PF06722"/>
    </source>
</evidence>
<reference evidence="2 3" key="1">
    <citation type="submission" date="2019-03" db="EMBL/GenBank/DDBJ databases">
        <title>Genomic Encyclopedia of Type Strains, Phase IV (KMG-IV): sequencing the most valuable type-strain genomes for metagenomic binning, comparative biology and taxonomic classification.</title>
        <authorList>
            <person name="Goeker M."/>
        </authorList>
    </citation>
    <scope>NUCLEOTIDE SEQUENCE [LARGE SCALE GENOMIC DNA]</scope>
    <source>
        <strain evidence="2 3">DSM 100048</strain>
    </source>
</reference>
<gene>
    <name evidence="2" type="ORF">EV686_108134</name>
</gene>
<feature type="domain" description="Erythromycin biosynthesis protein CIII-like C-terminal" evidence="1">
    <location>
        <begin position="282"/>
        <end position="387"/>
    </location>
</feature>
<dbReference type="RefSeq" id="WP_132477724.1">
    <property type="nucleotide sequence ID" value="NZ_JBHRVM010000001.1"/>
</dbReference>
<name>A0A4R3UWD1_9BURK</name>
<organism evidence="2 3">
    <name type="scientific">Paracandidimonas soli</name>
    <dbReference type="NCBI Taxonomy" id="1917182"/>
    <lineage>
        <taxon>Bacteria</taxon>
        <taxon>Pseudomonadati</taxon>
        <taxon>Pseudomonadota</taxon>
        <taxon>Betaproteobacteria</taxon>
        <taxon>Burkholderiales</taxon>
        <taxon>Alcaligenaceae</taxon>
        <taxon>Paracandidimonas</taxon>
    </lineage>
</organism>
<comment type="caution">
    <text evidence="2">The sequence shown here is derived from an EMBL/GenBank/DDBJ whole genome shotgun (WGS) entry which is preliminary data.</text>
</comment>
<dbReference type="SUPFAM" id="SSF53756">
    <property type="entry name" value="UDP-Glycosyltransferase/glycogen phosphorylase"/>
    <property type="match status" value="1"/>
</dbReference>
<dbReference type="Pfam" id="PF06722">
    <property type="entry name" value="EryCIII-like_C"/>
    <property type="match status" value="1"/>
</dbReference>
<dbReference type="CDD" id="cd03784">
    <property type="entry name" value="GT1_Gtf-like"/>
    <property type="match status" value="1"/>
</dbReference>
<dbReference type="InterPro" id="IPR050426">
    <property type="entry name" value="Glycosyltransferase_28"/>
</dbReference>
<keyword evidence="3" id="KW-1185">Reference proteome</keyword>
<protein>
    <submittedName>
        <fullName evidence="2">UDP:flavonoid glycosyltransferase YjiC (YdhE family)</fullName>
    </submittedName>
</protein>
<accession>A0A4R3UWD1</accession>